<dbReference type="Gene3D" id="3.90.1150.10">
    <property type="entry name" value="Aspartate Aminotransferase, domain 1"/>
    <property type="match status" value="1"/>
</dbReference>
<reference evidence="10 11" key="1">
    <citation type="submission" date="2019-04" db="EMBL/GenBank/DDBJ databases">
        <authorList>
            <person name="Van Vliet M D."/>
        </authorList>
    </citation>
    <scope>NUCLEOTIDE SEQUENCE [LARGE SCALE GENOMIC DNA]</scope>
    <source>
        <strain evidence="10 11">F1</strain>
    </source>
</reference>
<dbReference type="FunFam" id="3.40.640.10:FF:000004">
    <property type="entry name" value="Acetylornithine aminotransferase"/>
    <property type="match status" value="1"/>
</dbReference>
<comment type="function">
    <text evidence="9">Catalyzes the transfer of the alpha-amino group from S-adenosyl-L-methionine (SAM) to 7-keto-8-aminopelargonic acid (KAPA) to form 7,8-diaminopelargonic acid (DAPA). It is the only aminotransferase known to utilize SAM as an amino donor.</text>
</comment>
<dbReference type="EMBL" id="CAAHFG010000004">
    <property type="protein sequence ID" value="VGO16791.1"/>
    <property type="molecule type" value="Genomic_DNA"/>
</dbReference>
<comment type="subcellular location">
    <subcellularLocation>
        <location evidence="9">Cytoplasm</location>
    </subcellularLocation>
</comment>
<comment type="catalytic activity">
    <reaction evidence="8 9">
        <text>(8S)-8-amino-7-oxononanoate + S-adenosyl-L-methionine = S-adenosyl-4-methylsulfanyl-2-oxobutanoate + (7R,8S)-7,8-diammoniononanoate</text>
        <dbReference type="Rhea" id="RHEA:16861"/>
        <dbReference type="ChEBI" id="CHEBI:16490"/>
        <dbReference type="ChEBI" id="CHEBI:59789"/>
        <dbReference type="ChEBI" id="CHEBI:149468"/>
        <dbReference type="ChEBI" id="CHEBI:149469"/>
        <dbReference type="EC" id="2.6.1.62"/>
    </reaction>
</comment>
<dbReference type="Pfam" id="PF00202">
    <property type="entry name" value="Aminotran_3"/>
    <property type="match status" value="1"/>
</dbReference>
<dbReference type="InterPro" id="IPR015421">
    <property type="entry name" value="PyrdxlP-dep_Trfase_major"/>
</dbReference>
<evidence type="ECO:0000256" key="2">
    <source>
        <dbReference type="ARBA" id="ARBA00005063"/>
    </source>
</evidence>
<keyword evidence="5 9" id="KW-0949">S-adenosyl-L-methionine</keyword>
<comment type="similarity">
    <text evidence="9">Belongs to the class-III pyridoxal-phosphate-dependent aminotransferase family. BioA subfamily.</text>
</comment>
<evidence type="ECO:0000256" key="5">
    <source>
        <dbReference type="ARBA" id="ARBA00022691"/>
    </source>
</evidence>
<dbReference type="InterPro" id="IPR015422">
    <property type="entry name" value="PyrdxlP-dep_Trfase_small"/>
</dbReference>
<dbReference type="NCBIfam" id="TIGR00508">
    <property type="entry name" value="bioA"/>
    <property type="match status" value="1"/>
</dbReference>
<dbReference type="CDD" id="cd00610">
    <property type="entry name" value="OAT_like"/>
    <property type="match status" value="1"/>
</dbReference>
<evidence type="ECO:0000256" key="1">
    <source>
        <dbReference type="ARBA" id="ARBA00001933"/>
    </source>
</evidence>
<feature type="site" description="Participates in the substrate recognition with KAPA and in a stacking interaction with the adenine ring of SAM" evidence="9">
    <location>
        <position position="9"/>
    </location>
</feature>
<feature type="binding site" evidence="9">
    <location>
        <position position="45"/>
    </location>
    <ligand>
        <name>substrate</name>
    </ligand>
</feature>
<dbReference type="Proteomes" id="UP000366872">
    <property type="component" value="Unassembled WGS sequence"/>
</dbReference>
<dbReference type="SUPFAM" id="SSF53383">
    <property type="entry name" value="PLP-dependent transferases"/>
    <property type="match status" value="1"/>
</dbReference>
<proteinExistence type="inferred from homology"/>
<keyword evidence="9" id="KW-0963">Cytoplasm</keyword>
<dbReference type="GO" id="GO:0004015">
    <property type="term" value="F:adenosylmethionine-8-amino-7-oxononanoate transaminase activity"/>
    <property type="evidence" value="ECO:0007669"/>
    <property type="project" value="UniProtKB-UniRule"/>
</dbReference>
<keyword evidence="4 9" id="KW-0808">Transferase</keyword>
<protein>
    <recommendedName>
        <fullName evidence="9">Adenosylmethionine-8-amino-7-oxononanoate aminotransferase</fullName>
        <ecNumber evidence="9">2.6.1.62</ecNumber>
    </recommendedName>
    <alternativeName>
        <fullName evidence="9">7,8-diamino-pelargonic acid aminotransferase</fullName>
        <shortName evidence="9">DAPA AT</shortName>
        <shortName evidence="9">DAPA aminotransferase</shortName>
    </alternativeName>
    <alternativeName>
        <fullName evidence="9">7,8-diaminononanoate synthase</fullName>
        <shortName evidence="9">DANS</shortName>
    </alternativeName>
    <alternativeName>
        <fullName evidence="9">Diaminopelargonic acid synthase</fullName>
    </alternativeName>
</protein>
<dbReference type="UniPathway" id="UPA00078">
    <property type="reaction ID" value="UER00160"/>
</dbReference>
<evidence type="ECO:0000256" key="7">
    <source>
        <dbReference type="ARBA" id="ARBA00022898"/>
    </source>
</evidence>
<evidence type="ECO:0000256" key="6">
    <source>
        <dbReference type="ARBA" id="ARBA00022756"/>
    </source>
</evidence>
<evidence type="ECO:0000256" key="8">
    <source>
        <dbReference type="ARBA" id="ARBA00048449"/>
    </source>
</evidence>
<keyword evidence="11" id="KW-1185">Reference proteome</keyword>
<feature type="binding site" evidence="9">
    <location>
        <position position="294"/>
    </location>
    <ligand>
        <name>substrate</name>
    </ligand>
</feature>
<feature type="binding site" evidence="9">
    <location>
        <position position="230"/>
    </location>
    <ligand>
        <name>pyridoxal 5'-phosphate</name>
        <dbReference type="ChEBI" id="CHEBI:597326"/>
    </ligand>
</feature>
<dbReference type="PANTHER" id="PTHR42684">
    <property type="entry name" value="ADENOSYLMETHIONINE-8-AMINO-7-OXONONANOATE AMINOTRANSFERASE"/>
    <property type="match status" value="1"/>
</dbReference>
<evidence type="ECO:0000256" key="9">
    <source>
        <dbReference type="HAMAP-Rule" id="MF_00834"/>
    </source>
</evidence>
<dbReference type="GO" id="GO:0030170">
    <property type="term" value="F:pyridoxal phosphate binding"/>
    <property type="evidence" value="ECO:0007669"/>
    <property type="project" value="UniProtKB-UniRule"/>
</dbReference>
<dbReference type="InterPro" id="IPR005814">
    <property type="entry name" value="Aminotrans_3"/>
</dbReference>
<evidence type="ECO:0000313" key="10">
    <source>
        <dbReference type="EMBL" id="VGO16791.1"/>
    </source>
</evidence>
<keyword evidence="7 9" id="KW-0663">Pyridoxal phosphate</keyword>
<dbReference type="InterPro" id="IPR005815">
    <property type="entry name" value="BioA"/>
</dbReference>
<dbReference type="PROSITE" id="PS00600">
    <property type="entry name" value="AA_TRANSFER_CLASS_3"/>
    <property type="match status" value="1"/>
</dbReference>
<dbReference type="InterPro" id="IPR015424">
    <property type="entry name" value="PyrdxlP-dep_Trfase"/>
</dbReference>
<gene>
    <name evidence="9 10" type="primary">bioA</name>
    <name evidence="10" type="ORF">PDESU_05383</name>
</gene>
<dbReference type="EC" id="2.6.1.62" evidence="9"/>
<dbReference type="Gene3D" id="3.40.640.10">
    <property type="entry name" value="Type I PLP-dependent aspartate aminotransferase-like (Major domain)"/>
    <property type="match status" value="1"/>
</dbReference>
<feature type="binding site" evidence="9">
    <location>
        <position position="380"/>
    </location>
    <ligand>
        <name>substrate</name>
    </ligand>
</feature>
<feature type="binding site" evidence="9">
    <location>
        <position position="138"/>
    </location>
    <ligand>
        <name>substrate</name>
    </ligand>
</feature>
<dbReference type="RefSeq" id="WP_136082314.1">
    <property type="nucleotide sequence ID" value="NZ_CAAHFG010000004.1"/>
</dbReference>
<dbReference type="GO" id="GO:0005737">
    <property type="term" value="C:cytoplasm"/>
    <property type="evidence" value="ECO:0007669"/>
    <property type="project" value="UniProtKB-SubCell"/>
</dbReference>
<evidence type="ECO:0000256" key="4">
    <source>
        <dbReference type="ARBA" id="ARBA00022679"/>
    </source>
</evidence>
<name>A0A6C2UBH0_PONDE</name>
<comment type="caution">
    <text evidence="9">Lacks conserved residue(s) required for the propagation of feature annotation.</text>
</comment>
<organism evidence="10 11">
    <name type="scientific">Pontiella desulfatans</name>
    <dbReference type="NCBI Taxonomy" id="2750659"/>
    <lineage>
        <taxon>Bacteria</taxon>
        <taxon>Pseudomonadati</taxon>
        <taxon>Kiritimatiellota</taxon>
        <taxon>Kiritimatiellia</taxon>
        <taxon>Kiritimatiellales</taxon>
        <taxon>Pontiellaceae</taxon>
        <taxon>Pontiella</taxon>
    </lineage>
</organism>
<feature type="binding site" evidence="9">
    <location>
        <begin position="295"/>
        <end position="296"/>
    </location>
    <ligand>
        <name>pyridoxal 5'-phosphate</name>
        <dbReference type="ChEBI" id="CHEBI:597326"/>
    </ligand>
</feature>
<sequence>MTNKIFHPYTTFSALKNTLPNMVRGEGIYLFDDAGNRYVDIVSSWWACALGHGHPKVVKAIQEQAAVLQHSITGSLTHPNVLALAERLAALMPTPERHSVFASDGCSAVEAAIKIAIQYWYNVGQPEKTWVIGMDQGYHGDSMGALGAGFVDGFHKPFEHAVSHPAKLPFPIDGDFEPGRKVIEAHRGKLAAVIVEPLCLGSAGMKIYPADYLKELADCCAENDVLLIIDEVAMGFGRTGKRFAFNHAGIDPDMVCLGKGLTAGYMPLSACVVKDKLYHTFTDEGEKDCTFYHGNTYAGHPIGCAAALAALDIYEAEGTVERGAEMAKKMKQWMQPMADLECVKELRFLGMIGVVELKPETKPLIPKIKQSLFEQGYLFRPLGTMFYLMPPLVISDDELKAAVYALQQTIEDFCE</sequence>
<dbReference type="PANTHER" id="PTHR42684:SF3">
    <property type="entry name" value="ADENOSYLMETHIONINE-8-AMINO-7-OXONONANOATE AMINOTRANSFERASE"/>
    <property type="match status" value="1"/>
</dbReference>
<evidence type="ECO:0000256" key="3">
    <source>
        <dbReference type="ARBA" id="ARBA00022576"/>
    </source>
</evidence>
<dbReference type="InterPro" id="IPR049704">
    <property type="entry name" value="Aminotrans_3_PPA_site"/>
</dbReference>
<comment type="pathway">
    <text evidence="2 9">Cofactor biosynthesis; biotin biosynthesis; 7,8-diaminononanoate from 8-amino-7-oxononanoate (SAM route): step 1/1.</text>
</comment>
<feature type="binding site" evidence="9">
    <location>
        <position position="259"/>
    </location>
    <ligand>
        <name>substrate</name>
    </ligand>
</feature>
<comment type="cofactor">
    <cofactor evidence="1 9">
        <name>pyridoxal 5'-phosphate</name>
        <dbReference type="ChEBI" id="CHEBI:597326"/>
    </cofactor>
</comment>
<accession>A0A6C2UBH0</accession>
<dbReference type="PIRSF" id="PIRSF000521">
    <property type="entry name" value="Transaminase_4ab_Lys_Orn"/>
    <property type="match status" value="1"/>
</dbReference>
<evidence type="ECO:0000313" key="11">
    <source>
        <dbReference type="Proteomes" id="UP000366872"/>
    </source>
</evidence>
<keyword evidence="3 9" id="KW-0032">Aminotransferase</keyword>
<feature type="modified residue" description="N6-(pyridoxal phosphate)lysine" evidence="9">
    <location>
        <position position="259"/>
    </location>
</feature>
<dbReference type="GO" id="GO:0009102">
    <property type="term" value="P:biotin biosynthetic process"/>
    <property type="evidence" value="ECO:0007669"/>
    <property type="project" value="UniProtKB-UniRule"/>
</dbReference>
<dbReference type="AlphaFoldDB" id="A0A6C2UBH0"/>
<dbReference type="HAMAP" id="MF_00834">
    <property type="entry name" value="BioA"/>
    <property type="match status" value="1"/>
</dbReference>
<comment type="subunit">
    <text evidence="9">Homodimer.</text>
</comment>
<keyword evidence="6 9" id="KW-0093">Biotin biosynthesis</keyword>